<comment type="similarity">
    <text evidence="2 11">Belongs to the shikimate kinase family.</text>
</comment>
<dbReference type="EMBL" id="JABGBN010000001">
    <property type="protein sequence ID" value="NOL50709.1"/>
    <property type="molecule type" value="Genomic_DNA"/>
</dbReference>
<dbReference type="GO" id="GO:0008652">
    <property type="term" value="P:amino acid biosynthetic process"/>
    <property type="evidence" value="ECO:0007669"/>
    <property type="project" value="UniProtKB-KW"/>
</dbReference>
<comment type="pathway">
    <text evidence="1 11">Metabolic intermediate biosynthesis; chorismate biosynthesis; chorismate from D-erythrose 4-phosphate and phosphoenolpyruvate: step 5/7.</text>
</comment>
<dbReference type="CDD" id="cd00464">
    <property type="entry name" value="SK"/>
    <property type="match status" value="1"/>
</dbReference>
<reference evidence="12 13" key="1">
    <citation type="submission" date="2020-05" db="EMBL/GenBank/DDBJ databases">
        <authorList>
            <person name="Niu N."/>
        </authorList>
    </citation>
    <scope>NUCLEOTIDE SEQUENCE [LARGE SCALE GENOMIC DNA]</scope>
    <source>
        <strain evidence="12 13">3340-03</strain>
    </source>
</reference>
<proteinExistence type="inferred from homology"/>
<dbReference type="EC" id="2.7.1.71" evidence="3 11"/>
<keyword evidence="6 11" id="KW-0547">Nucleotide-binding</keyword>
<evidence type="ECO:0000256" key="5">
    <source>
        <dbReference type="ARBA" id="ARBA00022679"/>
    </source>
</evidence>
<keyword evidence="8 11" id="KW-0067">ATP-binding</keyword>
<feature type="binding site" evidence="11">
    <location>
        <position position="44"/>
    </location>
    <ligand>
        <name>substrate</name>
    </ligand>
</feature>
<gene>
    <name evidence="11" type="primary">aroK</name>
    <name evidence="12" type="ORF">HKX39_00765</name>
</gene>
<keyword evidence="11" id="KW-0963">Cytoplasm</keyword>
<dbReference type="GO" id="GO:0009073">
    <property type="term" value="P:aromatic amino acid family biosynthetic process"/>
    <property type="evidence" value="ECO:0007669"/>
    <property type="project" value="UniProtKB-KW"/>
</dbReference>
<evidence type="ECO:0000256" key="7">
    <source>
        <dbReference type="ARBA" id="ARBA00022777"/>
    </source>
</evidence>
<dbReference type="GO" id="GO:0005829">
    <property type="term" value="C:cytosol"/>
    <property type="evidence" value="ECO:0007669"/>
    <property type="project" value="TreeGrafter"/>
</dbReference>
<feature type="binding site" evidence="11">
    <location>
        <position position="90"/>
    </location>
    <ligand>
        <name>substrate</name>
    </ligand>
</feature>
<comment type="cofactor">
    <cofactor evidence="11">
        <name>Mg(2+)</name>
        <dbReference type="ChEBI" id="CHEBI:18420"/>
    </cofactor>
    <text evidence="11">Binds 1 Mg(2+) ion per subunit.</text>
</comment>
<dbReference type="InterPro" id="IPR023000">
    <property type="entry name" value="Shikimate_kinase_CS"/>
</dbReference>
<dbReference type="InterPro" id="IPR000623">
    <property type="entry name" value="Shikimate_kinase/TSH1"/>
</dbReference>
<dbReference type="PANTHER" id="PTHR21087:SF16">
    <property type="entry name" value="SHIKIMATE KINASE 1, CHLOROPLASTIC"/>
    <property type="match status" value="1"/>
</dbReference>
<dbReference type="SUPFAM" id="SSF52540">
    <property type="entry name" value="P-loop containing nucleoside triphosphate hydrolases"/>
    <property type="match status" value="1"/>
</dbReference>
<dbReference type="InterPro" id="IPR027417">
    <property type="entry name" value="P-loop_NTPase"/>
</dbReference>
<name>A0A849NYP9_9BURK</name>
<feature type="binding site" evidence="11">
    <location>
        <position position="127"/>
    </location>
    <ligand>
        <name>ATP</name>
        <dbReference type="ChEBI" id="CHEBI:30616"/>
    </ligand>
</feature>
<comment type="catalytic activity">
    <reaction evidence="10 11">
        <text>shikimate + ATP = 3-phosphoshikimate + ADP + H(+)</text>
        <dbReference type="Rhea" id="RHEA:13121"/>
        <dbReference type="ChEBI" id="CHEBI:15378"/>
        <dbReference type="ChEBI" id="CHEBI:30616"/>
        <dbReference type="ChEBI" id="CHEBI:36208"/>
        <dbReference type="ChEBI" id="CHEBI:145989"/>
        <dbReference type="ChEBI" id="CHEBI:456216"/>
        <dbReference type="EC" id="2.7.1.71"/>
    </reaction>
</comment>
<evidence type="ECO:0000256" key="6">
    <source>
        <dbReference type="ARBA" id="ARBA00022741"/>
    </source>
</evidence>
<evidence type="ECO:0000256" key="8">
    <source>
        <dbReference type="ARBA" id="ARBA00022840"/>
    </source>
</evidence>
<dbReference type="Proteomes" id="UP000537862">
    <property type="component" value="Unassembled WGS sequence"/>
</dbReference>
<dbReference type="RefSeq" id="WP_171679406.1">
    <property type="nucleotide sequence ID" value="NZ_JABGBN010000001.1"/>
</dbReference>
<dbReference type="Gene3D" id="3.40.50.300">
    <property type="entry name" value="P-loop containing nucleotide triphosphate hydrolases"/>
    <property type="match status" value="1"/>
</dbReference>
<dbReference type="PRINTS" id="PR01100">
    <property type="entry name" value="SHIKIMTKNASE"/>
</dbReference>
<feature type="binding site" evidence="11">
    <location>
        <position position="26"/>
    </location>
    <ligand>
        <name>Mg(2+)</name>
        <dbReference type="ChEBI" id="CHEBI:18420"/>
    </ligand>
</feature>
<comment type="caution">
    <text evidence="12">The sequence shown here is derived from an EMBL/GenBank/DDBJ whole genome shotgun (WGS) entry which is preliminary data.</text>
</comment>
<keyword evidence="9 11" id="KW-0057">Aromatic amino acid biosynthesis</keyword>
<dbReference type="GO" id="GO:0005524">
    <property type="term" value="F:ATP binding"/>
    <property type="evidence" value="ECO:0007669"/>
    <property type="project" value="UniProtKB-UniRule"/>
</dbReference>
<feature type="binding site" evidence="11">
    <location>
        <position position="68"/>
    </location>
    <ligand>
        <name>substrate</name>
    </ligand>
</feature>
<keyword evidence="11" id="KW-0460">Magnesium</keyword>
<dbReference type="GO" id="GO:0004765">
    <property type="term" value="F:shikimate kinase activity"/>
    <property type="evidence" value="ECO:0007669"/>
    <property type="project" value="UniProtKB-UniRule"/>
</dbReference>
<accession>A0A849NYP9</accession>
<keyword evidence="13" id="KW-1185">Reference proteome</keyword>
<evidence type="ECO:0000256" key="9">
    <source>
        <dbReference type="ARBA" id="ARBA00023141"/>
    </source>
</evidence>
<feature type="binding site" evidence="11">
    <location>
        <position position="146"/>
    </location>
    <ligand>
        <name>substrate</name>
    </ligand>
</feature>
<keyword evidence="7 11" id="KW-0418">Kinase</keyword>
<dbReference type="PANTHER" id="PTHR21087">
    <property type="entry name" value="SHIKIMATE KINASE"/>
    <property type="match status" value="1"/>
</dbReference>
<evidence type="ECO:0000313" key="12">
    <source>
        <dbReference type="EMBL" id="NOL50709.1"/>
    </source>
</evidence>
<evidence type="ECO:0000256" key="10">
    <source>
        <dbReference type="ARBA" id="ARBA00048567"/>
    </source>
</evidence>
<comment type="function">
    <text evidence="11">Catalyzes the specific phosphorylation of the 3-hydroxyl group of shikimic acid using ATP as a cosubstrate.</text>
</comment>
<dbReference type="AlphaFoldDB" id="A0A849NYP9"/>
<dbReference type="UniPathway" id="UPA00053">
    <property type="reaction ID" value="UER00088"/>
</dbReference>
<comment type="subunit">
    <text evidence="11">Monomer.</text>
</comment>
<keyword evidence="4 11" id="KW-0028">Amino-acid biosynthesis</keyword>
<evidence type="ECO:0000256" key="1">
    <source>
        <dbReference type="ARBA" id="ARBA00004842"/>
    </source>
</evidence>
<dbReference type="GO" id="GO:0009423">
    <property type="term" value="P:chorismate biosynthetic process"/>
    <property type="evidence" value="ECO:0007669"/>
    <property type="project" value="UniProtKB-UniRule"/>
</dbReference>
<dbReference type="PROSITE" id="PS01128">
    <property type="entry name" value="SHIKIMATE_KINASE"/>
    <property type="match status" value="1"/>
</dbReference>
<feature type="binding site" evidence="11">
    <location>
        <begin position="22"/>
        <end position="27"/>
    </location>
    <ligand>
        <name>ATP</name>
        <dbReference type="ChEBI" id="CHEBI:30616"/>
    </ligand>
</feature>
<evidence type="ECO:0000313" key="13">
    <source>
        <dbReference type="Proteomes" id="UP000537862"/>
    </source>
</evidence>
<keyword evidence="11" id="KW-0479">Metal-binding</keyword>
<evidence type="ECO:0000256" key="11">
    <source>
        <dbReference type="HAMAP-Rule" id="MF_00109"/>
    </source>
</evidence>
<keyword evidence="5 11" id="KW-0808">Transferase</keyword>
<dbReference type="Pfam" id="PF01202">
    <property type="entry name" value="SKI"/>
    <property type="match status" value="1"/>
</dbReference>
<protein>
    <recommendedName>
        <fullName evidence="3 11">Shikimate kinase</fullName>
        <shortName evidence="11">SK</shortName>
        <ecNumber evidence="3 11">2.7.1.71</ecNumber>
    </recommendedName>
</protein>
<comment type="subcellular location">
    <subcellularLocation>
        <location evidence="11">Cytoplasm</location>
    </subcellularLocation>
</comment>
<comment type="caution">
    <text evidence="11">Lacks conserved residue(s) required for the propagation of feature annotation.</text>
</comment>
<organism evidence="12 13">
    <name type="scientific">Pelistega suis</name>
    <dbReference type="NCBI Taxonomy" id="1631957"/>
    <lineage>
        <taxon>Bacteria</taxon>
        <taxon>Pseudomonadati</taxon>
        <taxon>Pseudomonadota</taxon>
        <taxon>Betaproteobacteria</taxon>
        <taxon>Burkholderiales</taxon>
        <taxon>Alcaligenaceae</taxon>
        <taxon>Pelistega</taxon>
    </lineage>
</organism>
<evidence type="ECO:0000256" key="2">
    <source>
        <dbReference type="ARBA" id="ARBA00006997"/>
    </source>
</evidence>
<evidence type="ECO:0000256" key="3">
    <source>
        <dbReference type="ARBA" id="ARBA00012154"/>
    </source>
</evidence>
<dbReference type="InterPro" id="IPR031322">
    <property type="entry name" value="Shikimate/glucono_kinase"/>
</dbReference>
<sequence>MSIELTKNNNKPELIILIGMMGAGKTTIGRALARELKMDFLDLDHEIVRRCGVAIPTIFDIEGEDGFRRRETSVLAEVVEQKHLVLATGGGAVMREENRALLQKGRIIYLKADVDELFARVSKDTNRPLLQTENPKEKLRQLLELRAPIYSQLADVTVETGSGAITLTVRKLKDALKAR</sequence>
<dbReference type="HAMAP" id="MF_00109">
    <property type="entry name" value="Shikimate_kinase"/>
    <property type="match status" value="1"/>
</dbReference>
<evidence type="ECO:0000256" key="4">
    <source>
        <dbReference type="ARBA" id="ARBA00022605"/>
    </source>
</evidence>
<dbReference type="GO" id="GO:0000287">
    <property type="term" value="F:magnesium ion binding"/>
    <property type="evidence" value="ECO:0007669"/>
    <property type="project" value="UniProtKB-UniRule"/>
</dbReference>